<organism evidence="2">
    <name type="scientific">uncultured Chloroflexota bacterium</name>
    <dbReference type="NCBI Taxonomy" id="166587"/>
    <lineage>
        <taxon>Bacteria</taxon>
        <taxon>Bacillati</taxon>
        <taxon>Chloroflexota</taxon>
        <taxon>environmental samples</taxon>
    </lineage>
</organism>
<protein>
    <recommendedName>
        <fullName evidence="3">GH16 domain-containing protein</fullName>
    </recommendedName>
</protein>
<accession>A0A6J4JZJ8</accession>
<sequence length="252" mass="27699">MIASASWVAATHRRRAALRAALTVVPTAGIACAAPRHAGALWPAPPPRDSAAVFQDLLPGRQVAPLGAPDSPWHIFVESPSRVMLDGNGLVLESVPGRRIWASPRLPVAPLEAVLPSQVEELTWTATVRVEPPRRFFVLCELRFAAEPGAILIQPTPFDLQITQDPERPGGGSSDSLSRIVADGREHYWRLRLDATRAELRLNGSVIWSVEGRHALSRITFGETRTDAFHGGRLLLRDLVYVRRPIPATERY</sequence>
<evidence type="ECO:0008006" key="3">
    <source>
        <dbReference type="Google" id="ProtNLM"/>
    </source>
</evidence>
<reference evidence="2" key="1">
    <citation type="submission" date="2020-02" db="EMBL/GenBank/DDBJ databases">
        <authorList>
            <person name="Meier V. D."/>
        </authorList>
    </citation>
    <scope>NUCLEOTIDE SEQUENCE</scope>
    <source>
        <strain evidence="2">AVDCRST_MAG77</strain>
    </source>
</reference>
<feature type="chain" id="PRO_5026938993" description="GH16 domain-containing protein" evidence="1">
    <location>
        <begin position="34"/>
        <end position="252"/>
    </location>
</feature>
<feature type="signal peptide" evidence="1">
    <location>
        <begin position="1"/>
        <end position="33"/>
    </location>
</feature>
<evidence type="ECO:0000256" key="1">
    <source>
        <dbReference type="SAM" id="SignalP"/>
    </source>
</evidence>
<evidence type="ECO:0000313" key="2">
    <source>
        <dbReference type="EMBL" id="CAA9291593.1"/>
    </source>
</evidence>
<proteinExistence type="predicted"/>
<gene>
    <name evidence="2" type="ORF">AVDCRST_MAG77-5191</name>
</gene>
<keyword evidence="1" id="KW-0732">Signal</keyword>
<name>A0A6J4JZJ8_9CHLR</name>
<dbReference type="AlphaFoldDB" id="A0A6J4JZJ8"/>
<dbReference type="EMBL" id="CADCTC010000253">
    <property type="protein sequence ID" value="CAA9291593.1"/>
    <property type="molecule type" value="Genomic_DNA"/>
</dbReference>